<feature type="transmembrane region" description="Helical" evidence="11">
    <location>
        <begin position="229"/>
        <end position="253"/>
    </location>
</feature>
<sequence>MYYLKTHIRVVAALLVREMSARFGSKPGGYAWAIIDPAGHIAFLSLIFMAITHTPALGKSFPLFFATGYLAFQFYAAMAGYLNGAIKANRTLLSYPNVAPIDTIVARYILQAGTTSVVSFCVLGVILLTVDQPVSLNWPAIIEAAFAATLLALGVGIFNNVACLRFPLYEQIFNIINRPLFLISGVFFLPDALPGPIRDIVLYNPLVHVVMLFRTGFYPEYRALEMDMFYLYSFAFTIMFVGLALFTSSVSVLRSR</sequence>
<organism evidence="13 14">
    <name type="scientific">Agrobacterium larrymoorei</name>
    <dbReference type="NCBI Taxonomy" id="160699"/>
    <lineage>
        <taxon>Bacteria</taxon>
        <taxon>Pseudomonadati</taxon>
        <taxon>Pseudomonadota</taxon>
        <taxon>Alphaproteobacteria</taxon>
        <taxon>Hyphomicrobiales</taxon>
        <taxon>Rhizobiaceae</taxon>
        <taxon>Rhizobium/Agrobacterium group</taxon>
        <taxon>Agrobacterium</taxon>
    </lineage>
</organism>
<feature type="transmembrane region" description="Helical" evidence="11">
    <location>
        <begin position="140"/>
        <end position="159"/>
    </location>
</feature>
<evidence type="ECO:0000256" key="1">
    <source>
        <dbReference type="ARBA" id="ARBA00004651"/>
    </source>
</evidence>
<dbReference type="GO" id="GO:0043190">
    <property type="term" value="C:ATP-binding cassette (ABC) transporter complex"/>
    <property type="evidence" value="ECO:0007669"/>
    <property type="project" value="InterPro"/>
</dbReference>
<dbReference type="PROSITE" id="PS51012">
    <property type="entry name" value="ABC_TM2"/>
    <property type="match status" value="1"/>
</dbReference>
<proteinExistence type="inferred from homology"/>
<protein>
    <recommendedName>
        <fullName evidence="11">Transport permease protein</fullName>
    </recommendedName>
</protein>
<feature type="transmembrane region" description="Helical" evidence="11">
    <location>
        <begin position="63"/>
        <end position="84"/>
    </location>
</feature>
<evidence type="ECO:0000259" key="12">
    <source>
        <dbReference type="PROSITE" id="PS51012"/>
    </source>
</evidence>
<evidence type="ECO:0000256" key="10">
    <source>
        <dbReference type="ARBA" id="ARBA00023136"/>
    </source>
</evidence>
<dbReference type="GO" id="GO:0015920">
    <property type="term" value="P:lipopolysaccharide transport"/>
    <property type="evidence" value="ECO:0007669"/>
    <property type="project" value="TreeGrafter"/>
</dbReference>
<dbReference type="GO" id="GO:0015774">
    <property type="term" value="P:polysaccharide transport"/>
    <property type="evidence" value="ECO:0007669"/>
    <property type="project" value="UniProtKB-KW"/>
</dbReference>
<keyword evidence="5" id="KW-0762">Sugar transport</keyword>
<evidence type="ECO:0000256" key="2">
    <source>
        <dbReference type="ARBA" id="ARBA00007783"/>
    </source>
</evidence>
<dbReference type="AlphaFoldDB" id="A0AAF0KJI4"/>
<evidence type="ECO:0000313" key="14">
    <source>
        <dbReference type="Proteomes" id="UP000298664"/>
    </source>
</evidence>
<dbReference type="InterPro" id="IPR047817">
    <property type="entry name" value="ABC2_TM_bact-type"/>
</dbReference>
<dbReference type="PRINTS" id="PR00164">
    <property type="entry name" value="ABC2TRNSPORT"/>
</dbReference>
<comment type="similarity">
    <text evidence="2 11">Belongs to the ABC-2 integral membrane protein family.</text>
</comment>
<feature type="domain" description="ABC transmembrane type-2" evidence="12">
    <location>
        <begin position="28"/>
        <end position="249"/>
    </location>
</feature>
<accession>A0AAF0KJI4</accession>
<keyword evidence="6 11" id="KW-0812">Transmembrane</keyword>
<keyword evidence="10 11" id="KW-0472">Membrane</keyword>
<dbReference type="GO" id="GO:0140359">
    <property type="term" value="F:ABC-type transporter activity"/>
    <property type="evidence" value="ECO:0007669"/>
    <property type="project" value="InterPro"/>
</dbReference>
<dbReference type="InterPro" id="IPR013525">
    <property type="entry name" value="ABC2_TM"/>
</dbReference>
<evidence type="ECO:0000256" key="9">
    <source>
        <dbReference type="ARBA" id="ARBA00023047"/>
    </source>
</evidence>
<evidence type="ECO:0000256" key="5">
    <source>
        <dbReference type="ARBA" id="ARBA00022597"/>
    </source>
</evidence>
<dbReference type="RefSeq" id="WP_137396038.1">
    <property type="nucleotide sequence ID" value="NZ_CP124734.1"/>
</dbReference>
<reference evidence="13" key="1">
    <citation type="submission" date="2023-05" db="EMBL/GenBank/DDBJ databases">
        <title>Complete genome sequence of Agrobacterium larrymoorei CFBP5477.</title>
        <authorList>
            <person name="Yen H.-C."/>
            <person name="Chou L."/>
            <person name="Lin Y.-C."/>
            <person name="Lai E.-M."/>
            <person name="Kuo C.-H."/>
        </authorList>
    </citation>
    <scope>NUCLEOTIDE SEQUENCE</scope>
    <source>
        <strain evidence="13">CFBP5477</strain>
    </source>
</reference>
<dbReference type="PANTHER" id="PTHR30413:SF10">
    <property type="entry name" value="CAPSULE POLYSACCHARIDE EXPORT INNER-MEMBRANE PROTEIN CTRC"/>
    <property type="match status" value="1"/>
</dbReference>
<evidence type="ECO:0000313" key="13">
    <source>
        <dbReference type="EMBL" id="WHA42584.1"/>
    </source>
</evidence>
<dbReference type="PANTHER" id="PTHR30413">
    <property type="entry name" value="INNER MEMBRANE TRANSPORT PERMEASE"/>
    <property type="match status" value="1"/>
</dbReference>
<feature type="transmembrane region" description="Helical" evidence="11">
    <location>
        <begin position="29"/>
        <end position="51"/>
    </location>
</feature>
<keyword evidence="3 11" id="KW-0813">Transport</keyword>
<name>A0AAF0KJI4_9HYPH</name>
<dbReference type="InterPro" id="IPR000412">
    <property type="entry name" value="ABC_2_transport"/>
</dbReference>
<dbReference type="Pfam" id="PF01061">
    <property type="entry name" value="ABC2_membrane"/>
    <property type="match status" value="1"/>
</dbReference>
<evidence type="ECO:0000256" key="3">
    <source>
        <dbReference type="ARBA" id="ARBA00022448"/>
    </source>
</evidence>
<keyword evidence="4 11" id="KW-1003">Cell membrane</keyword>
<keyword evidence="8 11" id="KW-1133">Transmembrane helix</keyword>
<evidence type="ECO:0000256" key="4">
    <source>
        <dbReference type="ARBA" id="ARBA00022475"/>
    </source>
</evidence>
<comment type="subcellular location">
    <subcellularLocation>
        <location evidence="11">Cell inner membrane</location>
        <topology evidence="11">Multi-pass membrane protein</topology>
    </subcellularLocation>
    <subcellularLocation>
        <location evidence="1">Cell membrane</location>
        <topology evidence="1">Multi-pass membrane protein</topology>
    </subcellularLocation>
</comment>
<keyword evidence="7" id="KW-0972">Capsule biogenesis/degradation</keyword>
<feature type="transmembrane region" description="Helical" evidence="11">
    <location>
        <begin position="104"/>
        <end position="128"/>
    </location>
</feature>
<evidence type="ECO:0000256" key="8">
    <source>
        <dbReference type="ARBA" id="ARBA00022989"/>
    </source>
</evidence>
<dbReference type="EMBL" id="CP124734">
    <property type="protein sequence ID" value="WHA42584.1"/>
    <property type="molecule type" value="Genomic_DNA"/>
</dbReference>
<keyword evidence="9" id="KW-0625">Polysaccharide transport</keyword>
<dbReference type="Proteomes" id="UP000298664">
    <property type="component" value="Chromosome Linear"/>
</dbReference>
<evidence type="ECO:0000256" key="6">
    <source>
        <dbReference type="ARBA" id="ARBA00022692"/>
    </source>
</evidence>
<evidence type="ECO:0000256" key="11">
    <source>
        <dbReference type="RuleBase" id="RU361157"/>
    </source>
</evidence>
<gene>
    <name evidence="13" type="ORF">CFBP5477_014970</name>
</gene>
<feature type="transmembrane region" description="Helical" evidence="11">
    <location>
        <begin position="171"/>
        <end position="189"/>
    </location>
</feature>
<evidence type="ECO:0000256" key="7">
    <source>
        <dbReference type="ARBA" id="ARBA00022903"/>
    </source>
</evidence>